<reference evidence="3" key="1">
    <citation type="journal article" date="2022" name="bioRxiv">
        <title>Sequencing and chromosome-scale assembly of the giantPleurodeles waltlgenome.</title>
        <authorList>
            <person name="Brown T."/>
            <person name="Elewa A."/>
            <person name="Iarovenko S."/>
            <person name="Subramanian E."/>
            <person name="Araus A.J."/>
            <person name="Petzold A."/>
            <person name="Susuki M."/>
            <person name="Suzuki K.-i.T."/>
            <person name="Hayashi T."/>
            <person name="Toyoda A."/>
            <person name="Oliveira C."/>
            <person name="Osipova E."/>
            <person name="Leigh N.D."/>
            <person name="Simon A."/>
            <person name="Yun M.H."/>
        </authorList>
    </citation>
    <scope>NUCLEOTIDE SEQUENCE</scope>
    <source>
        <strain evidence="3">20211129_DDA</strain>
        <tissue evidence="3">Liver</tissue>
    </source>
</reference>
<evidence type="ECO:0000313" key="4">
    <source>
        <dbReference type="Proteomes" id="UP001066276"/>
    </source>
</evidence>
<dbReference type="PANTHER" id="PTHR33198:SF20">
    <property type="entry name" value="RETROTRANSPOSON GAG DOMAIN-CONTAINING PROTEIN"/>
    <property type="match status" value="1"/>
</dbReference>
<keyword evidence="4" id="KW-1185">Reference proteome</keyword>
<sequence length="330" mass="37314">MRRQAILLHHLGVEGRRIYEDLPEVSLGMGDGQPTNVFDMSMQMLDIKFTPKTNLVLERHKFFSRVQKADEDIASCVAALRGLALSCRFEQLADSLIRDQIVRCTFDKRIREKLLMKDPNLEEAIQIAKRMEHTAIWLQEIDEPNKENKQSIIGEIRDKTDLHINTGRSKFTRNSEEIEGGKQKKFGDREIKCYQCGAPGHIASSKMCAARNAICRSCGKRGHFAKVCKLKFNGGGSTTVQEIQDVCESIEEIILTVNEKLNNCDVGSEISQTEPSVGQVKMESTDLLEKPHAQVLLNKVPMNLLVDSGSLFMLLSKYMKQSGQIQRMRT</sequence>
<comment type="caution">
    <text evidence="3">The sequence shown here is derived from an EMBL/GenBank/DDBJ whole genome shotgun (WGS) entry which is preliminary data.</text>
</comment>
<protein>
    <recommendedName>
        <fullName evidence="2">CCHC-type domain-containing protein</fullName>
    </recommendedName>
</protein>
<evidence type="ECO:0000259" key="2">
    <source>
        <dbReference type="PROSITE" id="PS50158"/>
    </source>
</evidence>
<dbReference type="Proteomes" id="UP001066276">
    <property type="component" value="Chromosome 4_1"/>
</dbReference>
<keyword evidence="1" id="KW-0863">Zinc-finger</keyword>
<feature type="domain" description="CCHC-type" evidence="2">
    <location>
        <begin position="215"/>
        <end position="229"/>
    </location>
</feature>
<gene>
    <name evidence="3" type="ORF">NDU88_004001</name>
</gene>
<evidence type="ECO:0000313" key="3">
    <source>
        <dbReference type="EMBL" id="KAJ1172151.1"/>
    </source>
</evidence>
<dbReference type="InterPro" id="IPR001878">
    <property type="entry name" value="Znf_CCHC"/>
</dbReference>
<dbReference type="PROSITE" id="PS50158">
    <property type="entry name" value="ZF_CCHC"/>
    <property type="match status" value="1"/>
</dbReference>
<dbReference type="GO" id="GO:0003676">
    <property type="term" value="F:nucleic acid binding"/>
    <property type="evidence" value="ECO:0007669"/>
    <property type="project" value="InterPro"/>
</dbReference>
<dbReference type="AlphaFoldDB" id="A0AAV7T7W6"/>
<dbReference type="GO" id="GO:0008270">
    <property type="term" value="F:zinc ion binding"/>
    <property type="evidence" value="ECO:0007669"/>
    <property type="project" value="UniProtKB-KW"/>
</dbReference>
<dbReference type="SMART" id="SM00343">
    <property type="entry name" value="ZnF_C2HC"/>
    <property type="match status" value="2"/>
</dbReference>
<dbReference type="PANTHER" id="PTHR33198">
    <property type="entry name" value="ANK_REP_REGION DOMAIN-CONTAINING PROTEIN-RELATED"/>
    <property type="match status" value="1"/>
</dbReference>
<proteinExistence type="predicted"/>
<dbReference type="Pfam" id="PF00098">
    <property type="entry name" value="zf-CCHC"/>
    <property type="match status" value="2"/>
</dbReference>
<organism evidence="3 4">
    <name type="scientific">Pleurodeles waltl</name>
    <name type="common">Iberian ribbed newt</name>
    <dbReference type="NCBI Taxonomy" id="8319"/>
    <lineage>
        <taxon>Eukaryota</taxon>
        <taxon>Metazoa</taxon>
        <taxon>Chordata</taxon>
        <taxon>Craniata</taxon>
        <taxon>Vertebrata</taxon>
        <taxon>Euteleostomi</taxon>
        <taxon>Amphibia</taxon>
        <taxon>Batrachia</taxon>
        <taxon>Caudata</taxon>
        <taxon>Salamandroidea</taxon>
        <taxon>Salamandridae</taxon>
        <taxon>Pleurodelinae</taxon>
        <taxon>Pleurodeles</taxon>
    </lineage>
</organism>
<dbReference type="InterPro" id="IPR036875">
    <property type="entry name" value="Znf_CCHC_sf"/>
</dbReference>
<evidence type="ECO:0000256" key="1">
    <source>
        <dbReference type="PROSITE-ProRule" id="PRU00047"/>
    </source>
</evidence>
<dbReference type="EMBL" id="JANPWB010000007">
    <property type="protein sequence ID" value="KAJ1172151.1"/>
    <property type="molecule type" value="Genomic_DNA"/>
</dbReference>
<dbReference type="SUPFAM" id="SSF57756">
    <property type="entry name" value="Retrovirus zinc finger-like domains"/>
    <property type="match status" value="1"/>
</dbReference>
<dbReference type="Gene3D" id="4.10.60.10">
    <property type="entry name" value="Zinc finger, CCHC-type"/>
    <property type="match status" value="1"/>
</dbReference>
<accession>A0AAV7T7W6</accession>
<name>A0AAV7T7W6_PLEWA</name>
<keyword evidence="1" id="KW-0862">Zinc</keyword>
<keyword evidence="1" id="KW-0479">Metal-binding</keyword>